<sequence length="111" mass="12933">MNQLRKNIMRRVYYAYALRQLKHPVVSHSAVFVVALFMFTKAVSVPDVWRNMMEIKVGEVFGFLTSALLNTDSLTWFLLALMSVTLISMFWKTLREHNEALYTDEGGWALR</sequence>
<dbReference type="EMBL" id="PFBG01000005">
    <property type="protein sequence ID" value="PIR86156.1"/>
    <property type="molecule type" value="Genomic_DNA"/>
</dbReference>
<keyword evidence="1" id="KW-0812">Transmembrane</keyword>
<gene>
    <name evidence="2" type="ORF">COU14_00380</name>
</gene>
<name>A0A2H0UKD9_9BACT</name>
<comment type="caution">
    <text evidence="2">The sequence shown here is derived from an EMBL/GenBank/DDBJ whole genome shotgun (WGS) entry which is preliminary data.</text>
</comment>
<accession>A0A2H0UKD9</accession>
<evidence type="ECO:0000313" key="3">
    <source>
        <dbReference type="Proteomes" id="UP000229612"/>
    </source>
</evidence>
<proteinExistence type="predicted"/>
<feature type="transmembrane region" description="Helical" evidence="1">
    <location>
        <begin position="21"/>
        <end position="43"/>
    </location>
</feature>
<protein>
    <submittedName>
        <fullName evidence="2">Uncharacterized protein</fullName>
    </submittedName>
</protein>
<keyword evidence="1" id="KW-1133">Transmembrane helix</keyword>
<organism evidence="2 3">
    <name type="scientific">Candidatus Kaiserbacteria bacterium CG10_big_fil_rev_8_21_14_0_10_44_10</name>
    <dbReference type="NCBI Taxonomy" id="1974606"/>
    <lineage>
        <taxon>Bacteria</taxon>
        <taxon>Candidatus Kaiseribacteriota</taxon>
    </lineage>
</organism>
<evidence type="ECO:0000256" key="1">
    <source>
        <dbReference type="SAM" id="Phobius"/>
    </source>
</evidence>
<dbReference type="Proteomes" id="UP000229612">
    <property type="component" value="Unassembled WGS sequence"/>
</dbReference>
<feature type="transmembrane region" description="Helical" evidence="1">
    <location>
        <begin position="73"/>
        <end position="91"/>
    </location>
</feature>
<evidence type="ECO:0000313" key="2">
    <source>
        <dbReference type="EMBL" id="PIR86156.1"/>
    </source>
</evidence>
<dbReference type="AlphaFoldDB" id="A0A2H0UKD9"/>
<reference evidence="3" key="1">
    <citation type="submission" date="2017-09" db="EMBL/GenBank/DDBJ databases">
        <title>Depth-based differentiation of microbial function through sediment-hosted aquifers and enrichment of novel symbionts in the deep terrestrial subsurface.</title>
        <authorList>
            <person name="Probst A.J."/>
            <person name="Ladd B."/>
            <person name="Jarett J.K."/>
            <person name="Geller-Mcgrath D.E."/>
            <person name="Sieber C.M.K."/>
            <person name="Emerson J.B."/>
            <person name="Anantharaman K."/>
            <person name="Thomas B.C."/>
            <person name="Malmstrom R."/>
            <person name="Stieglmeier M."/>
            <person name="Klingl A."/>
            <person name="Woyke T."/>
            <person name="Ryan C.M."/>
            <person name="Banfield J.F."/>
        </authorList>
    </citation>
    <scope>NUCLEOTIDE SEQUENCE [LARGE SCALE GENOMIC DNA]</scope>
</reference>
<keyword evidence="1" id="KW-0472">Membrane</keyword>